<dbReference type="Gene3D" id="3.10.20.30">
    <property type="match status" value="1"/>
</dbReference>
<dbReference type="PANTHER" id="PTHR34472:SF1">
    <property type="entry name" value="SULFUR CARRIER PROTEIN THIS"/>
    <property type="match status" value="1"/>
</dbReference>
<name>A0A4D6WQR4_9FLOR</name>
<accession>A0A4D6WQR4</accession>
<dbReference type="PANTHER" id="PTHR34472">
    <property type="entry name" value="SULFUR CARRIER PROTEIN THIS"/>
    <property type="match status" value="1"/>
</dbReference>
<dbReference type="CDD" id="cd00565">
    <property type="entry name" value="Ubl_ThiS"/>
    <property type="match status" value="1"/>
</dbReference>
<protein>
    <submittedName>
        <fullName evidence="1">Thiamin biosynthesis protein S</fullName>
    </submittedName>
</protein>
<dbReference type="EMBL" id="MK814632">
    <property type="protein sequence ID" value="QCI05542.1"/>
    <property type="molecule type" value="Genomic_DNA"/>
</dbReference>
<gene>
    <name evidence="1" type="primary">thiS</name>
</gene>
<sequence length="77" mass="8761">MICKASIQEKYFSVFVNGEIFNCLYKMSLQDFLLYLNYDLSLIVIEYNKQIIPKCDWGKLILSSGDSIEIITIVGGG</sequence>
<dbReference type="Pfam" id="PF02597">
    <property type="entry name" value="ThiS"/>
    <property type="match status" value="1"/>
</dbReference>
<dbReference type="InterPro" id="IPR012675">
    <property type="entry name" value="Beta-grasp_dom_sf"/>
</dbReference>
<dbReference type="InterPro" id="IPR003749">
    <property type="entry name" value="ThiS/MoaD-like"/>
</dbReference>
<dbReference type="AlphaFoldDB" id="A0A4D6WQR4"/>
<geneLocation type="plastid" evidence="1"/>
<reference evidence="1" key="1">
    <citation type="journal article" date="2019" name="Mol. Phylogenet. Evol.">
        <title>Morphological evolution and classification of the red algal order Ceramiales inferred using plastid phylogenomics.</title>
        <authorList>
            <person name="Diaz-Tapia P."/>
            <person name="Pasella M.M."/>
            <person name="Verbruggen H."/>
            <person name="Maggs C.A."/>
        </authorList>
    </citation>
    <scope>NUCLEOTIDE SEQUENCE</scope>
    <source>
        <strain evidence="1">PD2952</strain>
    </source>
</reference>
<organism evidence="1">
    <name type="scientific">Crouania attenuata</name>
    <dbReference type="NCBI Taxonomy" id="42002"/>
    <lineage>
        <taxon>Eukaryota</taxon>
        <taxon>Rhodophyta</taxon>
        <taxon>Florideophyceae</taxon>
        <taxon>Rhodymeniophycidae</taxon>
        <taxon>Ceramiales</taxon>
        <taxon>Callithamniaceae</taxon>
        <taxon>Crouania</taxon>
    </lineage>
</organism>
<dbReference type="SUPFAM" id="SSF54285">
    <property type="entry name" value="MoaD/ThiS"/>
    <property type="match status" value="1"/>
</dbReference>
<keyword evidence="1" id="KW-0934">Plastid</keyword>
<dbReference type="InterPro" id="IPR010035">
    <property type="entry name" value="Thi_S"/>
</dbReference>
<dbReference type="InterPro" id="IPR016155">
    <property type="entry name" value="Mopterin_synth/thiamin_S_b"/>
</dbReference>
<reference evidence="1" key="2">
    <citation type="submission" date="2019-04" db="EMBL/GenBank/DDBJ databases">
        <authorList>
            <person name="Pasella M."/>
        </authorList>
    </citation>
    <scope>NUCLEOTIDE SEQUENCE</scope>
    <source>
        <strain evidence="1">PD2952</strain>
    </source>
</reference>
<dbReference type="NCBIfam" id="TIGR01683">
    <property type="entry name" value="thiS"/>
    <property type="match status" value="1"/>
</dbReference>
<evidence type="ECO:0000313" key="1">
    <source>
        <dbReference type="EMBL" id="QCI05542.1"/>
    </source>
</evidence>
<proteinExistence type="predicted"/>